<keyword evidence="2" id="KW-1185">Reference proteome</keyword>
<dbReference type="Proteomes" id="UP001291623">
    <property type="component" value="Unassembled WGS sequence"/>
</dbReference>
<accession>A0AAE1UYY6</accession>
<organism evidence="1 2">
    <name type="scientific">Anisodus tanguticus</name>
    <dbReference type="NCBI Taxonomy" id="243964"/>
    <lineage>
        <taxon>Eukaryota</taxon>
        <taxon>Viridiplantae</taxon>
        <taxon>Streptophyta</taxon>
        <taxon>Embryophyta</taxon>
        <taxon>Tracheophyta</taxon>
        <taxon>Spermatophyta</taxon>
        <taxon>Magnoliopsida</taxon>
        <taxon>eudicotyledons</taxon>
        <taxon>Gunneridae</taxon>
        <taxon>Pentapetalae</taxon>
        <taxon>asterids</taxon>
        <taxon>lamiids</taxon>
        <taxon>Solanales</taxon>
        <taxon>Solanaceae</taxon>
        <taxon>Solanoideae</taxon>
        <taxon>Hyoscyameae</taxon>
        <taxon>Anisodus</taxon>
    </lineage>
</organism>
<protein>
    <submittedName>
        <fullName evidence="1">Uncharacterized protein</fullName>
    </submittedName>
</protein>
<sequence length="127" mass="14766">MLLDNSSIIEDVKQDKSKRESNHPHQKISTFLKFNNKPHSLNTDIWEAQIRLSSDKKLNNDTTARINSPVRQNQYSSHISQTLKAATPIYKWTTLRDTPWLQKNLLNMKAKTQSQAIRVCHAKIRVE</sequence>
<evidence type="ECO:0000313" key="2">
    <source>
        <dbReference type="Proteomes" id="UP001291623"/>
    </source>
</evidence>
<comment type="caution">
    <text evidence="1">The sequence shown here is derived from an EMBL/GenBank/DDBJ whole genome shotgun (WGS) entry which is preliminary data.</text>
</comment>
<evidence type="ECO:0000313" key="1">
    <source>
        <dbReference type="EMBL" id="KAK4344426.1"/>
    </source>
</evidence>
<gene>
    <name evidence="1" type="ORF">RND71_037520</name>
</gene>
<name>A0AAE1UYY6_9SOLA</name>
<proteinExistence type="predicted"/>
<reference evidence="1" key="1">
    <citation type="submission" date="2023-12" db="EMBL/GenBank/DDBJ databases">
        <title>Genome assembly of Anisodus tanguticus.</title>
        <authorList>
            <person name="Wang Y.-J."/>
        </authorList>
    </citation>
    <scope>NUCLEOTIDE SEQUENCE</scope>
    <source>
        <strain evidence="1">KB-2021</strain>
        <tissue evidence="1">Leaf</tissue>
    </source>
</reference>
<dbReference type="AlphaFoldDB" id="A0AAE1UYY6"/>
<dbReference type="EMBL" id="JAVYJV010000020">
    <property type="protein sequence ID" value="KAK4344426.1"/>
    <property type="molecule type" value="Genomic_DNA"/>
</dbReference>